<feature type="non-terminal residue" evidence="7">
    <location>
        <position position="1"/>
    </location>
</feature>
<evidence type="ECO:0000256" key="2">
    <source>
        <dbReference type="ARBA" id="ARBA00022771"/>
    </source>
</evidence>
<dbReference type="AlphaFoldDB" id="A0AAV3WUP8"/>
<evidence type="ECO:0000313" key="7">
    <source>
        <dbReference type="EMBL" id="GFN74165.1"/>
    </source>
</evidence>
<keyword evidence="1" id="KW-0479">Metal-binding</keyword>
<comment type="caution">
    <text evidence="7">The sequence shown here is derived from an EMBL/GenBank/DDBJ whole genome shotgun (WGS) entry which is preliminary data.</text>
</comment>
<protein>
    <submittedName>
        <fullName evidence="7">Amme syndrome candidate gene 1 protein homolog</fullName>
    </submittedName>
</protein>
<reference evidence="7 8" key="1">
    <citation type="journal article" date="2021" name="Elife">
        <title>Chloroplast acquisition without the gene transfer in kleptoplastic sea slugs, Plakobranchus ocellatus.</title>
        <authorList>
            <person name="Maeda T."/>
            <person name="Takahashi S."/>
            <person name="Yoshida T."/>
            <person name="Shimamura S."/>
            <person name="Takaki Y."/>
            <person name="Nagai Y."/>
            <person name="Toyoda A."/>
            <person name="Suzuki Y."/>
            <person name="Arimoto A."/>
            <person name="Ishii H."/>
            <person name="Satoh N."/>
            <person name="Nishiyama T."/>
            <person name="Hasebe M."/>
            <person name="Maruyama T."/>
            <person name="Minagawa J."/>
            <person name="Obokata J."/>
            <person name="Shigenobu S."/>
        </authorList>
    </citation>
    <scope>NUCLEOTIDE SEQUENCE [LARGE SCALE GENOMIC DNA]</scope>
</reference>
<evidence type="ECO:0000259" key="6">
    <source>
        <dbReference type="PROSITE" id="PS50178"/>
    </source>
</evidence>
<dbReference type="GO" id="GO:0008270">
    <property type="term" value="F:zinc ion binding"/>
    <property type="evidence" value="ECO:0007669"/>
    <property type="project" value="UniProtKB-KW"/>
</dbReference>
<name>A0AAV3WUP8_9GAST</name>
<dbReference type="InterPro" id="IPR017455">
    <property type="entry name" value="Znf_FYVE-rel"/>
</dbReference>
<keyword evidence="8" id="KW-1185">Reference proteome</keyword>
<dbReference type="InterPro" id="IPR013083">
    <property type="entry name" value="Znf_RING/FYVE/PHD"/>
</dbReference>
<organism evidence="7 8">
    <name type="scientific">Plakobranchus ocellatus</name>
    <dbReference type="NCBI Taxonomy" id="259542"/>
    <lineage>
        <taxon>Eukaryota</taxon>
        <taxon>Metazoa</taxon>
        <taxon>Spiralia</taxon>
        <taxon>Lophotrochozoa</taxon>
        <taxon>Mollusca</taxon>
        <taxon>Gastropoda</taxon>
        <taxon>Heterobranchia</taxon>
        <taxon>Euthyneura</taxon>
        <taxon>Panpulmonata</taxon>
        <taxon>Sacoglossa</taxon>
        <taxon>Placobranchoidea</taxon>
        <taxon>Plakobranchidae</taxon>
        <taxon>Plakobranchus</taxon>
    </lineage>
</organism>
<keyword evidence="3" id="KW-0862">Zinc</keyword>
<dbReference type="InterPro" id="IPR011011">
    <property type="entry name" value="Znf_FYVE_PHD"/>
</dbReference>
<dbReference type="EMBL" id="BLXT01000055">
    <property type="protein sequence ID" value="GFN74165.1"/>
    <property type="molecule type" value="Genomic_DNA"/>
</dbReference>
<feature type="region of interest" description="Disordered" evidence="5">
    <location>
        <begin position="1"/>
        <end position="53"/>
    </location>
</feature>
<feature type="compositionally biased region" description="Basic and acidic residues" evidence="5">
    <location>
        <begin position="1"/>
        <end position="33"/>
    </location>
</feature>
<dbReference type="Proteomes" id="UP000735302">
    <property type="component" value="Unassembled WGS sequence"/>
</dbReference>
<dbReference type="CDD" id="cd00065">
    <property type="entry name" value="FYVE_like_SF"/>
    <property type="match status" value="1"/>
</dbReference>
<evidence type="ECO:0000256" key="4">
    <source>
        <dbReference type="PROSITE-ProRule" id="PRU00091"/>
    </source>
</evidence>
<proteinExistence type="predicted"/>
<keyword evidence="2 4" id="KW-0863">Zinc-finger</keyword>
<evidence type="ECO:0000256" key="1">
    <source>
        <dbReference type="ARBA" id="ARBA00022723"/>
    </source>
</evidence>
<dbReference type="InterPro" id="IPR000306">
    <property type="entry name" value="Znf_FYVE"/>
</dbReference>
<dbReference type="Pfam" id="PF01363">
    <property type="entry name" value="FYVE"/>
    <property type="match status" value="1"/>
</dbReference>
<feature type="domain" description="FYVE-type" evidence="6">
    <location>
        <begin position="50"/>
        <end position="115"/>
    </location>
</feature>
<evidence type="ECO:0000256" key="5">
    <source>
        <dbReference type="SAM" id="MobiDB-lite"/>
    </source>
</evidence>
<evidence type="ECO:0000256" key="3">
    <source>
        <dbReference type="ARBA" id="ARBA00022833"/>
    </source>
</evidence>
<evidence type="ECO:0000313" key="8">
    <source>
        <dbReference type="Proteomes" id="UP000735302"/>
    </source>
</evidence>
<dbReference type="PROSITE" id="PS50178">
    <property type="entry name" value="ZF_FYVE"/>
    <property type="match status" value="1"/>
</dbReference>
<gene>
    <name evidence="7" type="ORF">PoB_000067100</name>
</gene>
<dbReference type="SUPFAM" id="SSF57903">
    <property type="entry name" value="FYVE/PHD zinc finger"/>
    <property type="match status" value="2"/>
</dbReference>
<sequence length="436" mass="50089">TQEKKDNGDFDKTLTIDDAEQKRIEKDNMEKDNLSFGATTKKSKKKSPTKDNASNCRRCRVKFSFRCVRHHCNRCRLAFCINCAPVSRCDMGSEEQGSEATSLVKLCAPCKDELIFENSRGATRGLWSEFQKFRAEARNNRGLDVTSSTLHKHLESQTVLDVTPGLRNLCIKFLVTLHQQLQKQPRHKFLANYLHFENPIKQQVGNMKKVKNCHACDRYLRIMSDIRECGICKQVFCMACTWKTLQLYLPKGTDLRADINLEMIHFHIKETEVVGKDEVTAVEASELYRVCASCEDVVARNIHVYEFDAKVPQLEAELFDLQRQIDHCLTFSPYMLGIQPTTQLTKLSLDELMGTCVKHANNLYERYTRAYEILNNLMPQTGGQKALHKHIKQAMYDFYLKRRNQLNATFRDTDSCEDITAETGKSDKTSSPVSNL</sequence>
<dbReference type="Gene3D" id="3.30.40.10">
    <property type="entry name" value="Zinc/RING finger domain, C3HC4 (zinc finger)"/>
    <property type="match status" value="2"/>
</dbReference>
<accession>A0AAV3WUP8</accession>